<dbReference type="PROSITE" id="PS01357">
    <property type="entry name" value="ZF_ZZ_1"/>
    <property type="match status" value="1"/>
</dbReference>
<dbReference type="Pfam" id="PF00569">
    <property type="entry name" value="ZZ"/>
    <property type="match status" value="1"/>
</dbReference>
<keyword evidence="7" id="KW-0472">Membrane</keyword>
<feature type="transmembrane region" description="Helical" evidence="7">
    <location>
        <begin position="16"/>
        <end position="34"/>
    </location>
</feature>
<feature type="compositionally biased region" description="Basic and acidic residues" evidence="6">
    <location>
        <begin position="63"/>
        <end position="91"/>
    </location>
</feature>
<feature type="compositionally biased region" description="Low complexity" evidence="6">
    <location>
        <begin position="1045"/>
        <end position="1054"/>
    </location>
</feature>
<name>A0AA40K596_9PEZI</name>
<dbReference type="PROSITE" id="PS50222">
    <property type="entry name" value="EF_HAND_2"/>
    <property type="match status" value="1"/>
</dbReference>
<comment type="caution">
    <text evidence="10">The sequence shown here is derived from an EMBL/GenBank/DDBJ whole genome shotgun (WGS) entry which is preliminary data.</text>
</comment>
<feature type="region of interest" description="Disordered" evidence="6">
    <location>
        <begin position="981"/>
        <end position="1005"/>
    </location>
</feature>
<dbReference type="GO" id="GO:0005509">
    <property type="term" value="F:calcium ion binding"/>
    <property type="evidence" value="ECO:0007669"/>
    <property type="project" value="InterPro"/>
</dbReference>
<dbReference type="Pfam" id="PF11374">
    <property type="entry name" value="DUF3176"/>
    <property type="match status" value="1"/>
</dbReference>
<dbReference type="GO" id="GO:0008270">
    <property type="term" value="F:zinc ion binding"/>
    <property type="evidence" value="ECO:0007669"/>
    <property type="project" value="UniProtKB-KW"/>
</dbReference>
<dbReference type="CDD" id="cd00051">
    <property type="entry name" value="EFh"/>
    <property type="match status" value="1"/>
</dbReference>
<evidence type="ECO:0000313" key="11">
    <source>
        <dbReference type="Proteomes" id="UP001172155"/>
    </source>
</evidence>
<dbReference type="PANTHER" id="PTHR35394">
    <property type="entry name" value="DUF3176 DOMAIN-CONTAINING PROTEIN"/>
    <property type="match status" value="1"/>
</dbReference>
<feature type="region of interest" description="Disordered" evidence="6">
    <location>
        <begin position="792"/>
        <end position="899"/>
    </location>
</feature>
<evidence type="ECO:0000256" key="2">
    <source>
        <dbReference type="ARBA" id="ARBA00022771"/>
    </source>
</evidence>
<sequence>MDTPTVASSTLTRQRIGLVALFVASAVTAGYYAYHNPPPAAPATQLRRSNAVRHRRRSLPDVVHAHEGHAHEGHAHEGHAHAHAHDGHDSDASWTSQEDAPADENTDHTASRPVVMTNTETVADGDVMEDEWFNEPANFGNQRAGQNIVNLLFRVSEDNSRRNAYVHRGCQCNACGIAPIRGIRYRCANCADFDLCETCESQGLHNKTHIFYKIKLPAPRLGPRQLQPVWYPGSPEDYPRNLPRPLIAKLSRETGFERPELDALWEQWTFMACTEWREDPDELGLAMDRRTFERYLVPSSGYKHTAPNLLHDRIFAFYDTNNDDLIGFSEYVHGTAFRKRKDRLRKIFDGYDVDRDGYVNRRDFLHLFRAYYVLFKQMHRDVVEGLDDQAMSSADTHSLVASRQPLSGMFGREGFPSGDPDRPVEGKMVYSNNGDVIVSDGSNRAIKDDRTDTADRQEMLTSLFSRPSRMIETIFTGTQGPDPRYLSGLLDPPTRIDDLPPLLAGESRSFFMVVNPSPDQEGSSEGPGEESGGDGARSRQEEQDPSPAGESSAGILPGAPAGHRQVDFAQQEEPVSRTDDDIWQHTDRRPRRIVAGRRTRVNSRRKLLDRWKRRHFYLDEEEGGAPPAGWTDEEDVLAGGGEKAKSSKHAQQRIAFLPSRSSSSERWGGLDIPDAERDAGKEIFYQVSQQAFNEILDILFKAKEDIAIEAAETKEIRERYRPLFESIDLQEEDRLQHDESTDTPPSFGVRVDQLDKPISEHSLSELLHWSGYSVDPDAAQTVLPNVVTDAAGQQVPGDNMAAEDEDSIRPAVKETRPDAESSGEETGYRDPTMPQFRPDSVSTPPQAEPSARKLSKLPLENLSPTVEEKNKIEAGSSQPKLATAANGTSVREGKRKAGSVQAPVPRAVLVKWKQLDAAEEEAKARGGWGRLSYAEFEEIYRAEESAGNLSTHNNSTGQVGARTPARSLQAGCRCSQAAVEDLTPSDRYSEQQTERSPTQHHPGNRRILVGPFLVAQTSNLLSDPWIVRMFSRPQTSEPPSPSSPRNPSINNNPRPRQENGNNGEKILFPLSPSPAPANPTAARFVNVPLADDERPSLLDAEKQETPLVTMARHNSTWLLACITTATGLVVLLRRYDNRVVPDSGWGGVRLDTAIVLLVTVVRMSISTIVEASISQGAWNWVAETAQRRRRRRSAAVFSDFGVFDGASRGFMGSLKFLVRMKLKHAASLGAAIIVVTHFFETFSQQMISYEQRPLEMANGSHPAPAPPRSEIWDAYLPRGSLGNLAPVLSTKAAVYSGIISTEIPMIRASCETANCSWPVIPTLAACGECATIPVSTKCNETTEVCTYSTSDSNWIDTPKNAEGYSSFKVSPSNGTVYPLSNTSRAYLSVFDMLLLDRAVDADLEVVANQCALWFCIQAYSIQVDEGFQNQTVIGNWSTTSLKHGSTGSHGAEYVFVDVPHSKLNVDNTTRYSITHEAMTALRLFMADITSGTNSSSGGTSDWIARLAGTLTNDIRQNGQLSGGVWGSTRSYEGSATHLAPFLHVEWFWLIYPGVVIVVSAYLLLHTIIASARNGVSVWKSAALPMLFIRVDDDIHEQVRDGMDVPDGLDERIGDLRVALYRGEGGQWGFRTPSVDED</sequence>
<keyword evidence="11" id="KW-1185">Reference proteome</keyword>
<organism evidence="10 11">
    <name type="scientific">Schizothecium vesticola</name>
    <dbReference type="NCBI Taxonomy" id="314040"/>
    <lineage>
        <taxon>Eukaryota</taxon>
        <taxon>Fungi</taxon>
        <taxon>Dikarya</taxon>
        <taxon>Ascomycota</taxon>
        <taxon>Pezizomycotina</taxon>
        <taxon>Sordariomycetes</taxon>
        <taxon>Sordariomycetidae</taxon>
        <taxon>Sordariales</taxon>
        <taxon>Schizotheciaceae</taxon>
        <taxon>Schizothecium</taxon>
    </lineage>
</organism>
<dbReference type="InterPro" id="IPR002048">
    <property type="entry name" value="EF_hand_dom"/>
</dbReference>
<dbReference type="InterPro" id="IPR021514">
    <property type="entry name" value="DUF3176"/>
</dbReference>
<protein>
    <submittedName>
        <fullName evidence="10">Uncharacterized protein</fullName>
    </submittedName>
</protein>
<feature type="domain" description="ZZ-type" evidence="8">
    <location>
        <begin position="167"/>
        <end position="219"/>
    </location>
</feature>
<feature type="compositionally biased region" description="Low complexity" evidence="6">
    <location>
        <begin position="516"/>
        <end position="526"/>
    </location>
</feature>
<dbReference type="InterPro" id="IPR043145">
    <property type="entry name" value="Znf_ZZ_sf"/>
</dbReference>
<keyword evidence="3" id="KW-0862">Zinc</keyword>
<evidence type="ECO:0000256" key="6">
    <source>
        <dbReference type="SAM" id="MobiDB-lite"/>
    </source>
</evidence>
<dbReference type="SUPFAM" id="SSF47473">
    <property type="entry name" value="EF-hand"/>
    <property type="match status" value="1"/>
</dbReference>
<evidence type="ECO:0000256" key="3">
    <source>
        <dbReference type="ARBA" id="ARBA00022833"/>
    </source>
</evidence>
<keyword evidence="4" id="KW-0106">Calcium</keyword>
<evidence type="ECO:0000256" key="5">
    <source>
        <dbReference type="PROSITE-ProRule" id="PRU00228"/>
    </source>
</evidence>
<keyword evidence="7" id="KW-1133">Transmembrane helix</keyword>
<keyword evidence="7" id="KW-0812">Transmembrane</keyword>
<keyword evidence="2 5" id="KW-0863">Zinc-finger</keyword>
<evidence type="ECO:0000259" key="9">
    <source>
        <dbReference type="PROSITE" id="PS50222"/>
    </source>
</evidence>
<evidence type="ECO:0000256" key="7">
    <source>
        <dbReference type="SAM" id="Phobius"/>
    </source>
</evidence>
<evidence type="ECO:0000256" key="1">
    <source>
        <dbReference type="ARBA" id="ARBA00022723"/>
    </source>
</evidence>
<dbReference type="Proteomes" id="UP001172155">
    <property type="component" value="Unassembled WGS sequence"/>
</dbReference>
<reference evidence="10" key="1">
    <citation type="submission" date="2023-06" db="EMBL/GenBank/DDBJ databases">
        <title>Genome-scale phylogeny and comparative genomics of the fungal order Sordariales.</title>
        <authorList>
            <consortium name="Lawrence Berkeley National Laboratory"/>
            <person name="Hensen N."/>
            <person name="Bonometti L."/>
            <person name="Westerberg I."/>
            <person name="Brannstrom I.O."/>
            <person name="Guillou S."/>
            <person name="Cros-Aarteil S."/>
            <person name="Calhoun S."/>
            <person name="Haridas S."/>
            <person name="Kuo A."/>
            <person name="Mondo S."/>
            <person name="Pangilinan J."/>
            <person name="Riley R."/>
            <person name="LaButti K."/>
            <person name="Andreopoulos B."/>
            <person name="Lipzen A."/>
            <person name="Chen C."/>
            <person name="Yanf M."/>
            <person name="Daum C."/>
            <person name="Ng V."/>
            <person name="Clum A."/>
            <person name="Steindorff A."/>
            <person name="Ohm R."/>
            <person name="Martin F."/>
            <person name="Silar P."/>
            <person name="Natvig D."/>
            <person name="Lalanne C."/>
            <person name="Gautier V."/>
            <person name="Ament-velasquez S.L."/>
            <person name="Kruys A."/>
            <person name="Hutchinson M.I."/>
            <person name="Powell A.J."/>
            <person name="Barry K."/>
            <person name="Miller A.N."/>
            <person name="Grigoriev I.V."/>
            <person name="Debuchy R."/>
            <person name="Gladieux P."/>
            <person name="Thoren M.H."/>
            <person name="Johannesson H."/>
        </authorList>
    </citation>
    <scope>NUCLEOTIDE SEQUENCE</scope>
    <source>
        <strain evidence="10">SMH3187-1</strain>
    </source>
</reference>
<dbReference type="InterPro" id="IPR018247">
    <property type="entry name" value="EF_Hand_1_Ca_BS"/>
</dbReference>
<dbReference type="PANTHER" id="PTHR35394:SF5">
    <property type="entry name" value="DUF3176 DOMAIN-CONTAINING PROTEIN"/>
    <property type="match status" value="1"/>
</dbReference>
<dbReference type="CDD" id="cd02340">
    <property type="entry name" value="ZZ_NBR1_like"/>
    <property type="match status" value="1"/>
</dbReference>
<feature type="compositionally biased region" description="Polar residues" evidence="6">
    <location>
        <begin position="875"/>
        <end position="889"/>
    </location>
</feature>
<dbReference type="SMART" id="SM00291">
    <property type="entry name" value="ZnF_ZZ"/>
    <property type="match status" value="1"/>
</dbReference>
<proteinExistence type="predicted"/>
<dbReference type="EMBL" id="JAUKUD010000004">
    <property type="protein sequence ID" value="KAK0746446.1"/>
    <property type="molecule type" value="Genomic_DNA"/>
</dbReference>
<feature type="region of interest" description="Disordered" evidence="6">
    <location>
        <begin position="37"/>
        <end position="117"/>
    </location>
</feature>
<evidence type="ECO:0000313" key="10">
    <source>
        <dbReference type="EMBL" id="KAK0746446.1"/>
    </source>
</evidence>
<feature type="compositionally biased region" description="Basic and acidic residues" evidence="6">
    <location>
        <begin position="807"/>
        <end position="819"/>
    </location>
</feature>
<dbReference type="InterPro" id="IPR011992">
    <property type="entry name" value="EF-hand-dom_pair"/>
</dbReference>
<accession>A0AA40K596</accession>
<evidence type="ECO:0000259" key="8">
    <source>
        <dbReference type="PROSITE" id="PS50135"/>
    </source>
</evidence>
<dbReference type="PROSITE" id="PS50135">
    <property type="entry name" value="ZF_ZZ_2"/>
    <property type="match status" value="1"/>
</dbReference>
<evidence type="ECO:0000256" key="4">
    <source>
        <dbReference type="ARBA" id="ARBA00022837"/>
    </source>
</evidence>
<feature type="region of interest" description="Disordered" evidence="6">
    <location>
        <begin position="731"/>
        <end position="750"/>
    </location>
</feature>
<feature type="region of interest" description="Disordered" evidence="6">
    <location>
        <begin position="1031"/>
        <end position="1072"/>
    </location>
</feature>
<feature type="transmembrane region" description="Helical" evidence="7">
    <location>
        <begin position="1546"/>
        <end position="1564"/>
    </location>
</feature>
<feature type="region of interest" description="Disordered" evidence="6">
    <location>
        <begin position="513"/>
        <end position="561"/>
    </location>
</feature>
<gene>
    <name evidence="10" type="ORF">B0T18DRAFT_390894</name>
</gene>
<dbReference type="InterPro" id="IPR000433">
    <property type="entry name" value="Znf_ZZ"/>
</dbReference>
<keyword evidence="1" id="KW-0479">Metal-binding</keyword>
<dbReference type="Gene3D" id="1.10.238.10">
    <property type="entry name" value="EF-hand"/>
    <property type="match status" value="1"/>
</dbReference>
<dbReference type="Gene3D" id="3.30.60.90">
    <property type="match status" value="1"/>
</dbReference>
<dbReference type="PROSITE" id="PS00018">
    <property type="entry name" value="EF_HAND_1"/>
    <property type="match status" value="1"/>
</dbReference>
<dbReference type="SUPFAM" id="SSF57850">
    <property type="entry name" value="RING/U-box"/>
    <property type="match status" value="1"/>
</dbReference>
<feature type="domain" description="EF-hand" evidence="9">
    <location>
        <begin position="339"/>
        <end position="374"/>
    </location>
</feature>
<dbReference type="SMART" id="SM00054">
    <property type="entry name" value="EFh"/>
    <property type="match status" value="2"/>
</dbReference>